<dbReference type="SUPFAM" id="SSF53448">
    <property type="entry name" value="Nucleotide-diphospho-sugar transferases"/>
    <property type="match status" value="1"/>
</dbReference>
<dbReference type="PANTHER" id="PTHR13778:SF47">
    <property type="entry name" value="LIPOPOLYSACCHARIDE 1,3-GALACTOSYLTRANSFERASE"/>
    <property type="match status" value="1"/>
</dbReference>
<dbReference type="PANTHER" id="PTHR13778">
    <property type="entry name" value="GLYCOSYLTRANSFERASE 8 DOMAIN-CONTAINING PROTEIN"/>
    <property type="match status" value="1"/>
</dbReference>
<protein>
    <submittedName>
        <fullName evidence="4">Lipopolysaccharide 1,3-galactosyltransferase</fullName>
    </submittedName>
</protein>
<dbReference type="InterPro" id="IPR029044">
    <property type="entry name" value="Nucleotide-diphossugar_trans"/>
</dbReference>
<organism evidence="4 5">
    <name type="scientific">Helicobacter pullorum</name>
    <dbReference type="NCBI Taxonomy" id="35818"/>
    <lineage>
        <taxon>Bacteria</taxon>
        <taxon>Pseudomonadati</taxon>
        <taxon>Campylobacterota</taxon>
        <taxon>Epsilonproteobacteria</taxon>
        <taxon>Campylobacterales</taxon>
        <taxon>Helicobacteraceae</taxon>
        <taxon>Helicobacter</taxon>
    </lineage>
</organism>
<evidence type="ECO:0000313" key="5">
    <source>
        <dbReference type="Proteomes" id="UP000255269"/>
    </source>
</evidence>
<evidence type="ECO:0000313" key="4">
    <source>
        <dbReference type="EMBL" id="STQ87393.1"/>
    </source>
</evidence>
<dbReference type="GO" id="GO:0016757">
    <property type="term" value="F:glycosyltransferase activity"/>
    <property type="evidence" value="ECO:0007669"/>
    <property type="project" value="UniProtKB-KW"/>
</dbReference>
<evidence type="ECO:0000256" key="3">
    <source>
        <dbReference type="ARBA" id="ARBA00022723"/>
    </source>
</evidence>
<evidence type="ECO:0000256" key="1">
    <source>
        <dbReference type="ARBA" id="ARBA00022676"/>
    </source>
</evidence>
<keyword evidence="2 4" id="KW-0808">Transferase</keyword>
<dbReference type="InterPro" id="IPR050748">
    <property type="entry name" value="Glycosyltrans_8_dom-fam"/>
</dbReference>
<keyword evidence="1 4" id="KW-0328">Glycosyltransferase</keyword>
<dbReference type="Pfam" id="PF01501">
    <property type="entry name" value="Glyco_transf_8"/>
    <property type="match status" value="1"/>
</dbReference>
<gene>
    <name evidence="4" type="primary">gspA_2</name>
    <name evidence="4" type="ORF">NCTC13156_00205</name>
</gene>
<dbReference type="GO" id="GO:0046872">
    <property type="term" value="F:metal ion binding"/>
    <property type="evidence" value="ECO:0007669"/>
    <property type="project" value="UniProtKB-KW"/>
</dbReference>
<accession>A0A377Q0J2</accession>
<name>A0A377Q0J2_9HELI</name>
<evidence type="ECO:0000256" key="2">
    <source>
        <dbReference type="ARBA" id="ARBA00022679"/>
    </source>
</evidence>
<dbReference type="RefSeq" id="WP_065829422.1">
    <property type="nucleotide sequence ID" value="NZ_MAOZ01000018.1"/>
</dbReference>
<dbReference type="Gene3D" id="3.90.550.10">
    <property type="entry name" value="Spore Coat Polysaccharide Biosynthesis Protein SpsA, Chain A"/>
    <property type="match status" value="1"/>
</dbReference>
<proteinExistence type="predicted"/>
<dbReference type="Proteomes" id="UP000255269">
    <property type="component" value="Unassembled WGS sequence"/>
</dbReference>
<dbReference type="EMBL" id="UGJF01000001">
    <property type="protein sequence ID" value="STQ87393.1"/>
    <property type="molecule type" value="Genomic_DNA"/>
</dbReference>
<reference evidence="4 5" key="1">
    <citation type="submission" date="2018-06" db="EMBL/GenBank/DDBJ databases">
        <authorList>
            <consortium name="Pathogen Informatics"/>
            <person name="Doyle S."/>
        </authorList>
    </citation>
    <scope>NUCLEOTIDE SEQUENCE [LARGE SCALE GENOMIC DNA]</scope>
    <source>
        <strain evidence="4 5">NCTC13156</strain>
    </source>
</reference>
<dbReference type="CDD" id="cd04194">
    <property type="entry name" value="GT8_A4GalT_like"/>
    <property type="match status" value="1"/>
</dbReference>
<sequence>MFHIFFSADKNYISYTAVLITSIIKNTNPQKSFKDFCATPSITAGNQPYPTLEYDSLSKENREEGYAFHILSDSIPNDLQTTLQNFIHQLNTFYPCTLQFHCIDDNDFSHFPISGAAHSNHLPYYRLKWQDYLKPTPQKCLYLDSDMLVLCDLRELFALNLGENILAIVGDCGSKNRKIKYKKNGQKHTFYFDENYFNSGFLLINSQKYIQEKIWEKCENLAQKCTYIKAADQDLLNFTIPTNQCLKLPFAYNFQCITFLYVLCKDECKKRLNYTRAEFNESFKNPKILHYGEKPWKFLQSYQDSKGNNINDIWWQYAKQTPIFGEYLLQQKPQITDYKLFAILGYYALQYTSSLLGHFHLPKLLKNNNDSKLLQETSRIPISQFGLCCVLGEVILYARKHKKGILNIIPKLHKIKRQYKKYATHKA</sequence>
<keyword evidence="3" id="KW-0479">Metal-binding</keyword>
<dbReference type="AlphaFoldDB" id="A0A377Q0J2"/>
<dbReference type="InterPro" id="IPR002495">
    <property type="entry name" value="Glyco_trans_8"/>
</dbReference>